<accession>L1NCQ9</accession>
<comment type="caution">
    <text evidence="2">The sequence shown here is derived from an EMBL/GenBank/DDBJ whole genome shotgun (WGS) entry which is preliminary data.</text>
</comment>
<dbReference type="Gene3D" id="1.10.10.60">
    <property type="entry name" value="Homeodomain-like"/>
    <property type="match status" value="1"/>
</dbReference>
<gene>
    <name evidence="2" type="ORF">HMPREF9151_01100</name>
</gene>
<dbReference type="GO" id="GO:0043565">
    <property type="term" value="F:sequence-specific DNA binding"/>
    <property type="evidence" value="ECO:0007669"/>
    <property type="project" value="InterPro"/>
</dbReference>
<reference evidence="2 3" key="1">
    <citation type="submission" date="2012-05" db="EMBL/GenBank/DDBJ databases">
        <authorList>
            <person name="Weinstock G."/>
            <person name="Sodergren E."/>
            <person name="Lobos E.A."/>
            <person name="Fulton L."/>
            <person name="Fulton R."/>
            <person name="Courtney L."/>
            <person name="Fronick C."/>
            <person name="O'Laughlin M."/>
            <person name="Godfrey J."/>
            <person name="Wilson R.M."/>
            <person name="Miner T."/>
            <person name="Farmer C."/>
            <person name="Delehaunty K."/>
            <person name="Cordes M."/>
            <person name="Minx P."/>
            <person name="Tomlinson C."/>
            <person name="Chen J."/>
            <person name="Wollam A."/>
            <person name="Pepin K.H."/>
            <person name="Bhonagiri V."/>
            <person name="Zhang X."/>
            <person name="Suruliraj S."/>
            <person name="Warren W."/>
            <person name="Mitreva M."/>
            <person name="Mardis E.R."/>
            <person name="Wilson R.K."/>
        </authorList>
    </citation>
    <scope>NUCLEOTIDE SEQUENCE [LARGE SCALE GENOMIC DNA]</scope>
    <source>
        <strain evidence="2 3">F0055</strain>
    </source>
</reference>
<dbReference type="RefSeq" id="WP_009162316.1">
    <property type="nucleotide sequence ID" value="NZ_KB290991.1"/>
</dbReference>
<evidence type="ECO:0000259" key="1">
    <source>
        <dbReference type="SMART" id="SM00342"/>
    </source>
</evidence>
<dbReference type="Proteomes" id="UP000010433">
    <property type="component" value="Unassembled WGS sequence"/>
</dbReference>
<dbReference type="OrthoDB" id="1083159at2"/>
<keyword evidence="3" id="KW-1185">Reference proteome</keyword>
<sequence length="167" mass="19138">MSRNNANGPENRKEEPQYSFDELYFTPFTECRKFDDEGNAYYAPIEKNTRPTGICVLDDFMNFLNDGNSSVAVFCRRKGISIAAFSGLCEVLTGMKAIPFKMKWTARTLLDLLRYTNLSLSEAGERSGVGAWSNMHKVCKEASGYTPREYRWFERNDFDVGKYRLGD</sequence>
<proteinExistence type="predicted"/>
<dbReference type="AlphaFoldDB" id="L1NCQ9"/>
<dbReference type="STRING" id="1127699.HMPREF9151_01100"/>
<dbReference type="SMART" id="SM00342">
    <property type="entry name" value="HTH_ARAC"/>
    <property type="match status" value="1"/>
</dbReference>
<dbReference type="PATRIC" id="fig|1127699.3.peg.1014"/>
<feature type="domain" description="HTH araC/xylS-type" evidence="1">
    <location>
        <begin position="68"/>
        <end position="151"/>
    </location>
</feature>
<organism evidence="2 3">
    <name type="scientific">Hoylesella saccharolytica F0055</name>
    <dbReference type="NCBI Taxonomy" id="1127699"/>
    <lineage>
        <taxon>Bacteria</taxon>
        <taxon>Pseudomonadati</taxon>
        <taxon>Bacteroidota</taxon>
        <taxon>Bacteroidia</taxon>
        <taxon>Bacteroidales</taxon>
        <taxon>Prevotellaceae</taxon>
        <taxon>Hoylesella</taxon>
    </lineage>
</organism>
<protein>
    <recommendedName>
        <fullName evidence="1">HTH araC/xylS-type domain-containing protein</fullName>
    </recommendedName>
</protein>
<name>L1NCQ9_9BACT</name>
<evidence type="ECO:0000313" key="2">
    <source>
        <dbReference type="EMBL" id="EKY01116.1"/>
    </source>
</evidence>
<dbReference type="HOGENOM" id="CLU_099019_0_0_10"/>
<evidence type="ECO:0000313" key="3">
    <source>
        <dbReference type="Proteomes" id="UP000010433"/>
    </source>
</evidence>
<dbReference type="EMBL" id="AMEP01000075">
    <property type="protein sequence ID" value="EKY01116.1"/>
    <property type="molecule type" value="Genomic_DNA"/>
</dbReference>
<dbReference type="GO" id="GO:0003700">
    <property type="term" value="F:DNA-binding transcription factor activity"/>
    <property type="evidence" value="ECO:0007669"/>
    <property type="project" value="InterPro"/>
</dbReference>
<dbReference type="InterPro" id="IPR018060">
    <property type="entry name" value="HTH_AraC"/>
</dbReference>